<evidence type="ECO:0000313" key="3">
    <source>
        <dbReference type="Proteomes" id="UP000053477"/>
    </source>
</evidence>
<sequence>MSWALHQKLDEETWDHIFWSFPPVVTNALNMNLPSPEELKAAVYRRVKEINPNFVDVGFLKLGPGFVQLAPSTSSARDTSSGHSGNLGPEQPNSNEEEHVAASGDSEKEVAGSFAAQQPSEHKSISKGKGIQVDSPLTSLGLRTSTGILLQKAANSSPNSKSMEKGKGRDERDARDDASIVPPRQRRKRLEGAQDQETTSRKKARH</sequence>
<feature type="compositionally biased region" description="Polar residues" evidence="1">
    <location>
        <begin position="149"/>
        <end position="161"/>
    </location>
</feature>
<feature type="compositionally biased region" description="Polar residues" evidence="1">
    <location>
        <begin position="71"/>
        <end position="84"/>
    </location>
</feature>
<keyword evidence="3" id="KW-1185">Reference proteome</keyword>
<dbReference type="Proteomes" id="UP000053477">
    <property type="component" value="Unassembled WGS sequence"/>
</dbReference>
<accession>A0A0H2RXI2</accession>
<protein>
    <submittedName>
        <fullName evidence="2">Uncharacterized protein</fullName>
    </submittedName>
</protein>
<evidence type="ECO:0000256" key="1">
    <source>
        <dbReference type="SAM" id="MobiDB-lite"/>
    </source>
</evidence>
<feature type="region of interest" description="Disordered" evidence="1">
    <location>
        <begin position="71"/>
        <end position="134"/>
    </location>
</feature>
<feature type="compositionally biased region" description="Basic and acidic residues" evidence="1">
    <location>
        <begin position="96"/>
        <end position="110"/>
    </location>
</feature>
<dbReference type="EMBL" id="KQ085947">
    <property type="protein sequence ID" value="KLO14193.1"/>
    <property type="molecule type" value="Genomic_DNA"/>
</dbReference>
<dbReference type="InParanoid" id="A0A0H2RXI2"/>
<gene>
    <name evidence="2" type="ORF">SCHPADRAFT_903501</name>
</gene>
<feature type="region of interest" description="Disordered" evidence="1">
    <location>
        <begin position="149"/>
        <end position="206"/>
    </location>
</feature>
<name>A0A0H2RXI2_9AGAM</name>
<dbReference type="AlphaFoldDB" id="A0A0H2RXI2"/>
<reference evidence="2 3" key="1">
    <citation type="submission" date="2015-04" db="EMBL/GenBank/DDBJ databases">
        <title>Complete genome sequence of Schizopora paradoxa KUC8140, a cosmopolitan wood degrader in East Asia.</title>
        <authorList>
            <consortium name="DOE Joint Genome Institute"/>
            <person name="Min B."/>
            <person name="Park H."/>
            <person name="Jang Y."/>
            <person name="Kim J.-J."/>
            <person name="Kim K.H."/>
            <person name="Pangilinan J."/>
            <person name="Lipzen A."/>
            <person name="Riley R."/>
            <person name="Grigoriev I.V."/>
            <person name="Spatafora J.W."/>
            <person name="Choi I.-G."/>
        </authorList>
    </citation>
    <scope>NUCLEOTIDE SEQUENCE [LARGE SCALE GENOMIC DNA]</scope>
    <source>
        <strain evidence="2 3">KUC8140</strain>
    </source>
</reference>
<evidence type="ECO:0000313" key="2">
    <source>
        <dbReference type="EMBL" id="KLO14193.1"/>
    </source>
</evidence>
<feature type="compositionally biased region" description="Basic and acidic residues" evidence="1">
    <location>
        <begin position="162"/>
        <end position="178"/>
    </location>
</feature>
<proteinExistence type="predicted"/>
<organism evidence="2 3">
    <name type="scientific">Schizopora paradoxa</name>
    <dbReference type="NCBI Taxonomy" id="27342"/>
    <lineage>
        <taxon>Eukaryota</taxon>
        <taxon>Fungi</taxon>
        <taxon>Dikarya</taxon>
        <taxon>Basidiomycota</taxon>
        <taxon>Agaricomycotina</taxon>
        <taxon>Agaricomycetes</taxon>
        <taxon>Hymenochaetales</taxon>
        <taxon>Schizoporaceae</taxon>
        <taxon>Schizopora</taxon>
    </lineage>
</organism>